<accession>A0ABV8JWR3</accession>
<keyword evidence="3" id="KW-0032">Aminotransferase</keyword>
<evidence type="ECO:0000256" key="1">
    <source>
        <dbReference type="ARBA" id="ARBA00022898"/>
    </source>
</evidence>
<keyword evidence="3" id="KW-0808">Transferase</keyword>
<dbReference type="InterPro" id="IPR015424">
    <property type="entry name" value="PyrdxlP-dep_Trfase"/>
</dbReference>
<evidence type="ECO:0000259" key="2">
    <source>
        <dbReference type="Pfam" id="PF00266"/>
    </source>
</evidence>
<feature type="domain" description="Aminotransferase class V" evidence="2">
    <location>
        <begin position="3"/>
        <end position="242"/>
    </location>
</feature>
<protein>
    <submittedName>
        <fullName evidence="3">Aminotransferase class V-fold PLP-dependent enzyme</fullName>
    </submittedName>
</protein>
<comment type="caution">
    <text evidence="3">The sequence shown here is derived from an EMBL/GenBank/DDBJ whole genome shotgun (WGS) entry which is preliminary data.</text>
</comment>
<keyword evidence="1" id="KW-0663">Pyridoxal phosphate</keyword>
<dbReference type="Gene3D" id="3.90.1150.10">
    <property type="entry name" value="Aspartate Aminotransferase, domain 1"/>
    <property type="match status" value="1"/>
</dbReference>
<sequence length="272" mass="30855">MLTDVDYPSVVQCFAMRARRYGSVNKTIKIPSDPKSDEEIVEAYEKAITNKTKVLVVTHINNFTGQILPVSKISRMAHKYDVEVISDSAHAFAHVDFKIPELECDYLGTSLHKWLGAPLGTGLLYMKKEKIGKVWPLYGDDTYDENDIRKFSHVGTLPCHDYLAIEDAINFHQKIGGKLKEERLRFLSTYWMDKLRDEKNIKIYSPSDSQRYGAIGNVGVTGIDSAELVEILYEKYGIFTTTKKTGIIVTPHLYNTMEELDTFVAAMKEIAS</sequence>
<dbReference type="InterPro" id="IPR000192">
    <property type="entry name" value="Aminotrans_V_dom"/>
</dbReference>
<dbReference type="InterPro" id="IPR015421">
    <property type="entry name" value="PyrdxlP-dep_Trfase_major"/>
</dbReference>
<dbReference type="Gene3D" id="3.40.640.10">
    <property type="entry name" value="Type I PLP-dependent aspartate aminotransferase-like (Major domain)"/>
    <property type="match status" value="1"/>
</dbReference>
<dbReference type="InterPro" id="IPR015422">
    <property type="entry name" value="PyrdxlP-dep_Trfase_small"/>
</dbReference>
<dbReference type="EMBL" id="JBHSAW010000010">
    <property type="protein sequence ID" value="MFC4097249.1"/>
    <property type="molecule type" value="Genomic_DNA"/>
</dbReference>
<evidence type="ECO:0000313" key="4">
    <source>
        <dbReference type="Proteomes" id="UP001595814"/>
    </source>
</evidence>
<gene>
    <name evidence="3" type="ORF">ACFOUT_15265</name>
</gene>
<reference evidence="4" key="1">
    <citation type="journal article" date="2019" name="Int. J. Syst. Evol. Microbiol.">
        <title>The Global Catalogue of Microorganisms (GCM) 10K type strain sequencing project: providing services to taxonomists for standard genome sequencing and annotation.</title>
        <authorList>
            <consortium name="The Broad Institute Genomics Platform"/>
            <consortium name="The Broad Institute Genome Sequencing Center for Infectious Disease"/>
            <person name="Wu L."/>
            <person name="Ma J."/>
        </authorList>
    </citation>
    <scope>NUCLEOTIDE SEQUENCE [LARGE SCALE GENOMIC DNA]</scope>
    <source>
        <strain evidence="4">CECT 7477</strain>
    </source>
</reference>
<evidence type="ECO:0000313" key="3">
    <source>
        <dbReference type="EMBL" id="MFC4097249.1"/>
    </source>
</evidence>
<proteinExistence type="predicted"/>
<dbReference type="PANTHER" id="PTHR43092:SF6">
    <property type="entry name" value="BLR1280 PROTEIN"/>
    <property type="match status" value="1"/>
</dbReference>
<dbReference type="Proteomes" id="UP001595814">
    <property type="component" value="Unassembled WGS sequence"/>
</dbReference>
<name>A0ABV8JWR3_9FLAO</name>
<dbReference type="GO" id="GO:0008483">
    <property type="term" value="F:transaminase activity"/>
    <property type="evidence" value="ECO:0007669"/>
    <property type="project" value="UniProtKB-KW"/>
</dbReference>
<dbReference type="SUPFAM" id="SSF53383">
    <property type="entry name" value="PLP-dependent transferases"/>
    <property type="match status" value="1"/>
</dbReference>
<dbReference type="PANTHER" id="PTHR43092">
    <property type="entry name" value="L-CYSTEINE DESULFHYDRASE"/>
    <property type="match status" value="1"/>
</dbReference>
<keyword evidence="4" id="KW-1185">Reference proteome</keyword>
<dbReference type="RefSeq" id="WP_317175491.1">
    <property type="nucleotide sequence ID" value="NZ_JACYFJ010000002.1"/>
</dbReference>
<dbReference type="Pfam" id="PF00266">
    <property type="entry name" value="Aminotran_5"/>
    <property type="match status" value="1"/>
</dbReference>
<organism evidence="3 4">
    <name type="scientific">Euzebyella saccharophila</name>
    <dbReference type="NCBI Taxonomy" id="679664"/>
    <lineage>
        <taxon>Bacteria</taxon>
        <taxon>Pseudomonadati</taxon>
        <taxon>Bacteroidota</taxon>
        <taxon>Flavobacteriia</taxon>
        <taxon>Flavobacteriales</taxon>
        <taxon>Flavobacteriaceae</taxon>
        <taxon>Euzebyella</taxon>
    </lineage>
</organism>